<dbReference type="PATRIC" id="fig|1526658.3.peg.1338"/>
<feature type="chain" id="PRO_5005871243" description="SH3b domain-containing protein" evidence="1">
    <location>
        <begin position="20"/>
        <end position="98"/>
    </location>
</feature>
<organism evidence="2 3">
    <name type="scientific">Bosea vaviloviae</name>
    <dbReference type="NCBI Taxonomy" id="1526658"/>
    <lineage>
        <taxon>Bacteria</taxon>
        <taxon>Pseudomonadati</taxon>
        <taxon>Pseudomonadota</taxon>
        <taxon>Alphaproteobacteria</taxon>
        <taxon>Hyphomicrobiales</taxon>
        <taxon>Boseaceae</taxon>
        <taxon>Bosea</taxon>
    </lineage>
</organism>
<comment type="caution">
    <text evidence="2">The sequence shown here is derived from an EMBL/GenBank/DDBJ whole genome shotgun (WGS) entry which is preliminary data.</text>
</comment>
<dbReference type="Proteomes" id="UP000037822">
    <property type="component" value="Unassembled WGS sequence"/>
</dbReference>
<accession>A0A0N1FG00</accession>
<evidence type="ECO:0000256" key="1">
    <source>
        <dbReference type="SAM" id="SignalP"/>
    </source>
</evidence>
<evidence type="ECO:0008006" key="4">
    <source>
        <dbReference type="Google" id="ProtNLM"/>
    </source>
</evidence>
<gene>
    <name evidence="2" type="ORF">AE618_18610</name>
</gene>
<reference evidence="2 3" key="1">
    <citation type="submission" date="2015-07" db="EMBL/GenBank/DDBJ databases">
        <title>Whole genome sequencing of Bosea vaviloviae isolated from cave pool.</title>
        <authorList>
            <person name="Tan N.E.H."/>
            <person name="Lee Y.P."/>
            <person name="Gan H.M."/>
            <person name="Barton H."/>
            <person name="Savka M.A."/>
        </authorList>
    </citation>
    <scope>NUCLEOTIDE SEQUENCE [LARGE SCALE GENOMIC DNA]</scope>
    <source>
        <strain evidence="2 3">SD260</strain>
    </source>
</reference>
<keyword evidence="3" id="KW-1185">Reference proteome</keyword>
<dbReference type="EMBL" id="LGSZ01000050">
    <property type="protein sequence ID" value="KPH79319.1"/>
    <property type="molecule type" value="Genomic_DNA"/>
</dbReference>
<name>A0A0N1FG00_9HYPH</name>
<keyword evidence="1" id="KW-0732">Signal</keyword>
<sequence length="98" mass="10892">MMRALLVGLAILTSGVVNAAEPWDAAVRRLCTSLDQQDCWVKSGAALCDREQISCKNLPDHAPAVIIGRSGKRWNVRTEYGSGWVSERLMMLDSTRMR</sequence>
<evidence type="ECO:0000313" key="3">
    <source>
        <dbReference type="Proteomes" id="UP000037822"/>
    </source>
</evidence>
<proteinExistence type="predicted"/>
<dbReference type="AlphaFoldDB" id="A0A0N1FG00"/>
<protein>
    <recommendedName>
        <fullName evidence="4">SH3b domain-containing protein</fullName>
    </recommendedName>
</protein>
<feature type="signal peptide" evidence="1">
    <location>
        <begin position="1"/>
        <end position="19"/>
    </location>
</feature>
<evidence type="ECO:0000313" key="2">
    <source>
        <dbReference type="EMBL" id="KPH79319.1"/>
    </source>
</evidence>